<gene>
    <name evidence="17" type="primary">NSMCE1</name>
    <name evidence="17" type="ORF">CU098_007874</name>
</gene>
<keyword evidence="12 15" id="KW-0233">DNA recombination</keyword>
<comment type="caution">
    <text evidence="17">The sequence shown here is derived from an EMBL/GenBank/DDBJ whole genome shotgun (WGS) entry which is preliminary data.</text>
</comment>
<dbReference type="CDD" id="cd16493">
    <property type="entry name" value="RING-CH-C4HC3_NSE1"/>
    <property type="match status" value="1"/>
</dbReference>
<evidence type="ECO:0000256" key="4">
    <source>
        <dbReference type="ARBA" id="ARBA00012483"/>
    </source>
</evidence>
<evidence type="ECO:0000256" key="14">
    <source>
        <dbReference type="ARBA" id="ARBA00023242"/>
    </source>
</evidence>
<dbReference type="Pfam" id="PF07574">
    <property type="entry name" value="SMC_Nse1"/>
    <property type="match status" value="1"/>
</dbReference>
<dbReference type="InterPro" id="IPR013083">
    <property type="entry name" value="Znf_RING/FYVE/PHD"/>
</dbReference>
<comment type="subcellular location">
    <subcellularLocation>
        <location evidence="2 15">Nucleus</location>
    </subcellularLocation>
</comment>
<keyword evidence="7 15" id="KW-0479">Metal-binding</keyword>
<dbReference type="InterPro" id="IPR014857">
    <property type="entry name" value="Nse1_RING_C4HC3-type"/>
</dbReference>
<dbReference type="SUPFAM" id="SSF57850">
    <property type="entry name" value="RING/U-box"/>
    <property type="match status" value="1"/>
</dbReference>
<dbReference type="FunFam" id="1.10.10.10:FF:000270">
    <property type="entry name" value="Non-structural maintenance of chromosomes element 1 homolog"/>
    <property type="match status" value="1"/>
</dbReference>
<sequence length="238" mass="27087">MPEQYSDAHRLFVQAMLSRRFLPESEAEEVYSKICDITQSESTDFAIFVSQINKSLEELDYSLRRSKCERTGNEFLSLVNIKQDKMSELASNYSPVELKFCRELFDAIVNADNEDYAISTSKALRLGGPLKLTNKETQDILDRLVEDGWIAENEGVYFLDTRALAELQGYLRDQHGEAIKECTICLDVVTMGEYCALGNCPVRLHKYCADSQFREAQNPVCPQCSTTWSRSNRFGLGL</sequence>
<comment type="function">
    <text evidence="15">Acts in a DNA repair pathway for removal of UV-induced DNA damage that is distinct from classical nucleotide excision repair and in repair of ionizing radiation damage. Functions in homologous recombination repair of DNA double strand breaks and in recovery of stalled replication forks.</text>
</comment>
<evidence type="ECO:0000256" key="6">
    <source>
        <dbReference type="ARBA" id="ARBA00022679"/>
    </source>
</evidence>
<protein>
    <recommendedName>
        <fullName evidence="5 15">Non-structural maintenance of chromosomes element 1 homolog</fullName>
        <ecNumber evidence="4 15">2.3.2.27</ecNumber>
    </recommendedName>
</protein>
<evidence type="ECO:0000256" key="8">
    <source>
        <dbReference type="ARBA" id="ARBA00022763"/>
    </source>
</evidence>
<dbReference type="AlphaFoldDB" id="A0A367KXH0"/>
<evidence type="ECO:0000256" key="9">
    <source>
        <dbReference type="ARBA" id="ARBA00022771"/>
    </source>
</evidence>
<keyword evidence="13 15" id="KW-0234">DNA repair</keyword>
<dbReference type="GO" id="GO:0008270">
    <property type="term" value="F:zinc ion binding"/>
    <property type="evidence" value="ECO:0007669"/>
    <property type="project" value="UniProtKB-KW"/>
</dbReference>
<evidence type="ECO:0000256" key="1">
    <source>
        <dbReference type="ARBA" id="ARBA00000900"/>
    </source>
</evidence>
<dbReference type="Proteomes" id="UP000253551">
    <property type="component" value="Unassembled WGS sequence"/>
</dbReference>
<dbReference type="EMBL" id="PJQM01000069">
    <property type="protein sequence ID" value="RCI06885.1"/>
    <property type="molecule type" value="Genomic_DNA"/>
</dbReference>
<evidence type="ECO:0000259" key="16">
    <source>
        <dbReference type="Pfam" id="PF08746"/>
    </source>
</evidence>
<keyword evidence="14 15" id="KW-0539">Nucleus</keyword>
<comment type="subunit">
    <text evidence="15">Component of the Smc5-Smc6 complex.</text>
</comment>
<comment type="similarity">
    <text evidence="3 15">Belongs to the NSE1 family.</text>
</comment>
<dbReference type="Gene3D" id="3.30.40.10">
    <property type="entry name" value="Zinc/RING finger domain, C3HC4 (zinc finger)"/>
    <property type="match status" value="1"/>
</dbReference>
<evidence type="ECO:0000313" key="17">
    <source>
        <dbReference type="EMBL" id="RCI06885.1"/>
    </source>
</evidence>
<reference evidence="17 18" key="1">
    <citation type="journal article" date="2018" name="G3 (Bethesda)">
        <title>Phylogenetic and Phylogenomic Definition of Rhizopus Species.</title>
        <authorList>
            <person name="Gryganskyi A.P."/>
            <person name="Golan J."/>
            <person name="Dolatabadi S."/>
            <person name="Mondo S."/>
            <person name="Robb S."/>
            <person name="Idnurm A."/>
            <person name="Muszewska A."/>
            <person name="Steczkiewicz K."/>
            <person name="Masonjones S."/>
            <person name="Liao H.L."/>
            <person name="Gajdeczka M.T."/>
            <person name="Anike F."/>
            <person name="Vuek A."/>
            <person name="Anishchenko I.M."/>
            <person name="Voigt K."/>
            <person name="de Hoog G.S."/>
            <person name="Smith M.E."/>
            <person name="Heitman J."/>
            <person name="Vilgalys R."/>
            <person name="Stajich J.E."/>
        </authorList>
    </citation>
    <scope>NUCLEOTIDE SEQUENCE [LARGE SCALE GENOMIC DNA]</scope>
    <source>
        <strain evidence="17 18">LSU 92-RS-03</strain>
    </source>
</reference>
<evidence type="ECO:0000256" key="7">
    <source>
        <dbReference type="ARBA" id="ARBA00022723"/>
    </source>
</evidence>
<keyword evidence="11 15" id="KW-0862">Zinc</keyword>
<comment type="catalytic activity">
    <reaction evidence="1 15">
        <text>S-ubiquitinyl-[E2 ubiquitin-conjugating enzyme]-L-cysteine + [acceptor protein]-L-lysine = [E2 ubiquitin-conjugating enzyme]-L-cysteine + N(6)-ubiquitinyl-[acceptor protein]-L-lysine.</text>
        <dbReference type="EC" id="2.3.2.27"/>
    </reaction>
</comment>
<dbReference type="EC" id="2.3.2.27" evidence="4 15"/>
<dbReference type="PANTHER" id="PTHR20973:SF0">
    <property type="entry name" value="NON-STRUCTURAL MAINTENANCE OF CHROMOSOMES ELEMENT 1 HOMOLOG"/>
    <property type="match status" value="1"/>
</dbReference>
<dbReference type="OrthoDB" id="185455at2759"/>
<organism evidence="17 18">
    <name type="scientific">Rhizopus stolonifer</name>
    <name type="common">Rhizopus nigricans</name>
    <dbReference type="NCBI Taxonomy" id="4846"/>
    <lineage>
        <taxon>Eukaryota</taxon>
        <taxon>Fungi</taxon>
        <taxon>Fungi incertae sedis</taxon>
        <taxon>Mucoromycota</taxon>
        <taxon>Mucoromycotina</taxon>
        <taxon>Mucoromycetes</taxon>
        <taxon>Mucorales</taxon>
        <taxon>Mucorineae</taxon>
        <taxon>Rhizopodaceae</taxon>
        <taxon>Rhizopus</taxon>
    </lineage>
</organism>
<feature type="domain" description="Non-structural maintenance of chromosomes element 1 RING C4HC3-type" evidence="16">
    <location>
        <begin position="182"/>
        <end position="224"/>
    </location>
</feature>
<keyword evidence="6 15" id="KW-0808">Transferase</keyword>
<dbReference type="Pfam" id="PF08746">
    <property type="entry name" value="zf-RING-like"/>
    <property type="match status" value="1"/>
</dbReference>
<keyword evidence="8 15" id="KW-0227">DNA damage</keyword>
<evidence type="ECO:0000256" key="11">
    <source>
        <dbReference type="ARBA" id="ARBA00022833"/>
    </source>
</evidence>
<keyword evidence="9 15" id="KW-0863">Zinc-finger</keyword>
<dbReference type="GO" id="GO:0030915">
    <property type="term" value="C:Smc5-Smc6 complex"/>
    <property type="evidence" value="ECO:0007669"/>
    <property type="project" value="UniProtKB-UniRule"/>
</dbReference>
<keyword evidence="10 15" id="KW-0833">Ubl conjugation pathway</keyword>
<name>A0A367KXH0_RHIST</name>
<dbReference type="Gene3D" id="3.90.1150.220">
    <property type="match status" value="1"/>
</dbReference>
<evidence type="ECO:0000256" key="12">
    <source>
        <dbReference type="ARBA" id="ARBA00023172"/>
    </source>
</evidence>
<dbReference type="InterPro" id="IPR011513">
    <property type="entry name" value="Nse1"/>
</dbReference>
<proteinExistence type="inferred from homology"/>
<dbReference type="PANTHER" id="PTHR20973">
    <property type="entry name" value="NON-SMC ELEMENT 1-RELATED"/>
    <property type="match status" value="1"/>
</dbReference>
<dbReference type="STRING" id="4846.A0A367KXH0"/>
<evidence type="ECO:0000256" key="10">
    <source>
        <dbReference type="ARBA" id="ARBA00022786"/>
    </source>
</evidence>
<keyword evidence="18" id="KW-1185">Reference proteome</keyword>
<dbReference type="GO" id="GO:0061630">
    <property type="term" value="F:ubiquitin protein ligase activity"/>
    <property type="evidence" value="ECO:0007669"/>
    <property type="project" value="UniProtKB-EC"/>
</dbReference>
<dbReference type="Gene3D" id="1.10.10.10">
    <property type="entry name" value="Winged helix-like DNA-binding domain superfamily/Winged helix DNA-binding domain"/>
    <property type="match status" value="1"/>
</dbReference>
<evidence type="ECO:0000256" key="3">
    <source>
        <dbReference type="ARBA" id="ARBA00010258"/>
    </source>
</evidence>
<accession>A0A367KXH0</accession>
<evidence type="ECO:0000256" key="15">
    <source>
        <dbReference type="RuleBase" id="RU368018"/>
    </source>
</evidence>
<dbReference type="GO" id="GO:0000724">
    <property type="term" value="P:double-strand break repair via homologous recombination"/>
    <property type="evidence" value="ECO:0007669"/>
    <property type="project" value="TreeGrafter"/>
</dbReference>
<evidence type="ECO:0000313" key="18">
    <source>
        <dbReference type="Proteomes" id="UP000253551"/>
    </source>
</evidence>
<evidence type="ECO:0000256" key="2">
    <source>
        <dbReference type="ARBA" id="ARBA00004123"/>
    </source>
</evidence>
<dbReference type="InterPro" id="IPR036388">
    <property type="entry name" value="WH-like_DNA-bd_sf"/>
</dbReference>
<evidence type="ECO:0000256" key="13">
    <source>
        <dbReference type="ARBA" id="ARBA00023204"/>
    </source>
</evidence>
<evidence type="ECO:0000256" key="5">
    <source>
        <dbReference type="ARBA" id="ARBA00019422"/>
    </source>
</evidence>
<dbReference type="GO" id="GO:0005634">
    <property type="term" value="C:nucleus"/>
    <property type="evidence" value="ECO:0007669"/>
    <property type="project" value="UniProtKB-SubCell"/>
</dbReference>